<organism evidence="2 3">
    <name type="scientific">Pleurodeles waltl</name>
    <name type="common">Iberian ribbed newt</name>
    <dbReference type="NCBI Taxonomy" id="8319"/>
    <lineage>
        <taxon>Eukaryota</taxon>
        <taxon>Metazoa</taxon>
        <taxon>Chordata</taxon>
        <taxon>Craniata</taxon>
        <taxon>Vertebrata</taxon>
        <taxon>Euteleostomi</taxon>
        <taxon>Amphibia</taxon>
        <taxon>Batrachia</taxon>
        <taxon>Caudata</taxon>
        <taxon>Salamandroidea</taxon>
        <taxon>Salamandridae</taxon>
        <taxon>Pleurodelinae</taxon>
        <taxon>Pleurodeles</taxon>
    </lineage>
</organism>
<sequence length="193" mass="20927">MHVVGQNGDPGSERLVKAGSVREEQHLCKKTQQAEEGSDRCTTHEKRRAEGRIRALDGVGLGCAVAPLDKVTAPETRGRTDRVRATGSGSYTERYKGRRRELPGPHVVSTGARAKRGGWRGRPVPRTGQVGAGRTGSAGPVAGIQAHSGPQETERGSARGRLPWPERCTKKTCADHMLEERGGELQRRNNLRP</sequence>
<dbReference type="EMBL" id="JANPWB010000001">
    <property type="protein sequence ID" value="KAJ1219118.1"/>
    <property type="molecule type" value="Genomic_DNA"/>
</dbReference>
<proteinExistence type="predicted"/>
<feature type="region of interest" description="Disordered" evidence="1">
    <location>
        <begin position="75"/>
        <end position="165"/>
    </location>
</feature>
<evidence type="ECO:0000313" key="3">
    <source>
        <dbReference type="Proteomes" id="UP001066276"/>
    </source>
</evidence>
<accession>A0AAV7X1D7</accession>
<name>A0AAV7X1D7_PLEWA</name>
<keyword evidence="3" id="KW-1185">Reference proteome</keyword>
<reference evidence="2" key="1">
    <citation type="journal article" date="2022" name="bioRxiv">
        <title>Sequencing and chromosome-scale assembly of the giantPleurodeles waltlgenome.</title>
        <authorList>
            <person name="Brown T."/>
            <person name="Elewa A."/>
            <person name="Iarovenko S."/>
            <person name="Subramanian E."/>
            <person name="Araus A.J."/>
            <person name="Petzold A."/>
            <person name="Susuki M."/>
            <person name="Suzuki K.-i.T."/>
            <person name="Hayashi T."/>
            <person name="Toyoda A."/>
            <person name="Oliveira C."/>
            <person name="Osipova E."/>
            <person name="Leigh N.D."/>
            <person name="Simon A."/>
            <person name="Yun M.H."/>
        </authorList>
    </citation>
    <scope>NUCLEOTIDE SEQUENCE</scope>
    <source>
        <strain evidence="2">20211129_DDA</strain>
        <tissue evidence="2">Liver</tissue>
    </source>
</reference>
<comment type="caution">
    <text evidence="2">The sequence shown here is derived from an EMBL/GenBank/DDBJ whole genome shotgun (WGS) entry which is preliminary data.</text>
</comment>
<evidence type="ECO:0000256" key="1">
    <source>
        <dbReference type="SAM" id="MobiDB-lite"/>
    </source>
</evidence>
<gene>
    <name evidence="2" type="ORF">NDU88_006689</name>
</gene>
<dbReference type="AlphaFoldDB" id="A0AAV7X1D7"/>
<protein>
    <submittedName>
        <fullName evidence="2">Uncharacterized protein</fullName>
    </submittedName>
</protein>
<dbReference type="Proteomes" id="UP001066276">
    <property type="component" value="Chromosome 1_1"/>
</dbReference>
<evidence type="ECO:0000313" key="2">
    <source>
        <dbReference type="EMBL" id="KAJ1219118.1"/>
    </source>
</evidence>